<dbReference type="AlphaFoldDB" id="A0A165FWK1"/>
<accession>A0A165FWK1</accession>
<dbReference type="InterPro" id="IPR041539">
    <property type="entry name" value="CxC5"/>
</dbReference>
<feature type="domain" description="CxC6 like cysteine cluster associated with KDZ" evidence="3">
    <location>
        <begin position="341"/>
        <end position="404"/>
    </location>
</feature>
<dbReference type="InterPro" id="IPR040898">
    <property type="entry name" value="CxC6"/>
</dbReference>
<name>A0A165FWK1_9BASI</name>
<dbReference type="Pfam" id="PF18718">
    <property type="entry name" value="CxC5"/>
    <property type="match status" value="1"/>
</dbReference>
<feature type="region of interest" description="Disordered" evidence="1">
    <location>
        <begin position="460"/>
        <end position="492"/>
    </location>
</feature>
<evidence type="ECO:0000313" key="4">
    <source>
        <dbReference type="EMBL" id="KZT57293.1"/>
    </source>
</evidence>
<organism evidence="4 5">
    <name type="scientific">Calocera cornea HHB12733</name>
    <dbReference type="NCBI Taxonomy" id="1353952"/>
    <lineage>
        <taxon>Eukaryota</taxon>
        <taxon>Fungi</taxon>
        <taxon>Dikarya</taxon>
        <taxon>Basidiomycota</taxon>
        <taxon>Agaricomycotina</taxon>
        <taxon>Dacrymycetes</taxon>
        <taxon>Dacrymycetales</taxon>
        <taxon>Dacrymycetaceae</taxon>
        <taxon>Calocera</taxon>
    </lineage>
</organism>
<reference evidence="4 5" key="1">
    <citation type="journal article" date="2016" name="Mol. Biol. Evol.">
        <title>Comparative Genomics of Early-Diverging Mushroom-Forming Fungi Provides Insights into the Origins of Lignocellulose Decay Capabilities.</title>
        <authorList>
            <person name="Nagy L.G."/>
            <person name="Riley R."/>
            <person name="Tritt A."/>
            <person name="Adam C."/>
            <person name="Daum C."/>
            <person name="Floudas D."/>
            <person name="Sun H."/>
            <person name="Yadav J.S."/>
            <person name="Pangilinan J."/>
            <person name="Larsson K.H."/>
            <person name="Matsuura K."/>
            <person name="Barry K."/>
            <person name="Labutti K."/>
            <person name="Kuo R."/>
            <person name="Ohm R.A."/>
            <person name="Bhattacharya S.S."/>
            <person name="Shirouzu T."/>
            <person name="Yoshinaga Y."/>
            <person name="Martin F.M."/>
            <person name="Grigoriev I.V."/>
            <person name="Hibbett D.S."/>
        </authorList>
    </citation>
    <scope>NUCLEOTIDE SEQUENCE [LARGE SCALE GENOMIC DNA]</scope>
    <source>
        <strain evidence="4 5">HHB12733</strain>
    </source>
</reference>
<evidence type="ECO:0000259" key="3">
    <source>
        <dbReference type="Pfam" id="PF18721"/>
    </source>
</evidence>
<dbReference type="STRING" id="1353952.A0A165FWK1"/>
<evidence type="ECO:0000259" key="2">
    <source>
        <dbReference type="Pfam" id="PF18718"/>
    </source>
</evidence>
<dbReference type="Proteomes" id="UP000076842">
    <property type="component" value="Unassembled WGS sequence"/>
</dbReference>
<evidence type="ECO:0000313" key="5">
    <source>
        <dbReference type="Proteomes" id="UP000076842"/>
    </source>
</evidence>
<dbReference type="EMBL" id="KV423965">
    <property type="protein sequence ID" value="KZT57293.1"/>
    <property type="molecule type" value="Genomic_DNA"/>
</dbReference>
<feature type="domain" description="CxC5 like cysteine cluster associated with KDZ" evidence="2">
    <location>
        <begin position="119"/>
        <end position="243"/>
    </location>
</feature>
<evidence type="ECO:0000256" key="1">
    <source>
        <dbReference type="SAM" id="MobiDB-lite"/>
    </source>
</evidence>
<sequence>MLLIELVEQLWRRRTELANITVDQASQFFSLTRRLQNRIAWQQITHTGAADTPPAELPHSITAFLADGLQATVQQIHSLWTALSPAAWAPSKDPTRLTFPALDAVDVLAQKAQDFDLGFEHFYPPTRVCICNDCPHYLQHHTRARLTFRNQHYAGLYTLGHGAVPVILHSLRCRACSATYHLNYFRANDSLGDQARIYYGGQPHVIQAEKHMVFEDRICHLFRSQTVHAHASASAIAEIFNASMASPPAPSLGAFQPAPLRGESIADLFDLYSLLLHHSKQGTNLRLPETALNQADRLRDAMQQRNIFMSQNGQPQWAHTCSECTKVIERNGKPHVLTCAVTDGLAIGRPCCRVHNCALPLPTPKARYCLTHAHLDAICIVQGCGAPARSGMQTCEEPAHVAREDAYRSSGQSFGILNQRRRQAYLRARVAPGQVGELLSGDEWSESEDDGLSELEEVQAAGVDLRTQETTQPTSKKRRRDVPHPLPPGKKVRAQFGRHRTHNEQFVVRPCGVIVGRGTFYGAESVSSVAKFLKSIFPMIRSMPQVLFFDNSCSLRRWLQDRPEAAHFKNTALVVDVFHYKSKHSQEDVFCSTHCNPAAYPDLYDVDNKRWTFNSSACEQANAWLRKYQGQLREMSAIRFEFFLDEVIMAKNEATVEDLRRRGHEPHLRPASSFRDN</sequence>
<gene>
    <name evidence="4" type="ORF">CALCODRAFT_483241</name>
</gene>
<keyword evidence="5" id="KW-1185">Reference proteome</keyword>
<evidence type="ECO:0008006" key="6">
    <source>
        <dbReference type="Google" id="ProtNLM"/>
    </source>
</evidence>
<dbReference type="Pfam" id="PF18721">
    <property type="entry name" value="CxC6"/>
    <property type="match status" value="1"/>
</dbReference>
<dbReference type="OrthoDB" id="2618502at2759"/>
<protein>
    <recommendedName>
        <fullName evidence="6">CxC5 like cysteine cluster associated with KDZ domain-containing protein</fullName>
    </recommendedName>
</protein>
<dbReference type="InParanoid" id="A0A165FWK1"/>
<proteinExistence type="predicted"/>